<comment type="similarity">
    <text evidence="2">Belongs to the bacterial solute-binding protein 2 family.</text>
</comment>
<evidence type="ECO:0000259" key="3">
    <source>
        <dbReference type="PROSITE" id="PS51071"/>
    </source>
</evidence>
<dbReference type="Proteomes" id="UP001193501">
    <property type="component" value="Unassembled WGS sequence"/>
</dbReference>
<comment type="caution">
    <text evidence="4">The sequence shown here is derived from an EMBL/GenBank/DDBJ whole genome shotgun (WGS) entry which is preliminary data.</text>
</comment>
<dbReference type="Pfam" id="PF01418">
    <property type="entry name" value="HTH_6"/>
    <property type="match status" value="1"/>
</dbReference>
<dbReference type="CDD" id="cd06307">
    <property type="entry name" value="PBP1_sugar_binding"/>
    <property type="match status" value="1"/>
</dbReference>
<dbReference type="PANTHER" id="PTHR30036">
    <property type="entry name" value="D-XYLOSE-BINDING PERIPLASMIC PROTEIN"/>
    <property type="match status" value="1"/>
</dbReference>
<dbReference type="InterPro" id="IPR025997">
    <property type="entry name" value="SBP_2_dom"/>
</dbReference>
<gene>
    <name evidence="4" type="ORF">GV832_17190</name>
</gene>
<dbReference type="InterPro" id="IPR050555">
    <property type="entry name" value="Bact_Solute-Bind_Prot2"/>
</dbReference>
<dbReference type="InterPro" id="IPR028082">
    <property type="entry name" value="Peripla_BP_I"/>
</dbReference>
<reference evidence="4" key="1">
    <citation type="submission" date="2020-01" db="EMBL/GenBank/DDBJ databases">
        <authorList>
            <person name="Chen W.-M."/>
        </authorList>
    </citation>
    <scope>NUCLEOTIDE SEQUENCE</scope>
    <source>
        <strain evidence="4">CYK-10</strain>
    </source>
</reference>
<dbReference type="GO" id="GO:0003700">
    <property type="term" value="F:DNA-binding transcription factor activity"/>
    <property type="evidence" value="ECO:0007669"/>
    <property type="project" value="InterPro"/>
</dbReference>
<dbReference type="RefSeq" id="WP_168776127.1">
    <property type="nucleotide sequence ID" value="NZ_JAABNR010000021.1"/>
</dbReference>
<accession>A0AAE4YGI2</accession>
<name>A0AAE4YGI2_9RHOB</name>
<dbReference type="EMBL" id="JAABNR010000021">
    <property type="protein sequence ID" value="NBZ89325.1"/>
    <property type="molecule type" value="Genomic_DNA"/>
</dbReference>
<dbReference type="Gene3D" id="3.40.50.2300">
    <property type="match status" value="2"/>
</dbReference>
<sequence length="376" mass="40529">MAKPTTADELRVHLLAVQGNFSKGTRRLADFLLANPGAVALLSSAEVAKRCDVHASSLVRLAQTLGLSGFRELQAILQSDVAARVDQAPPEPRAAPRERLRLRLLAESGRSFNQAAAEAADRYWVAHPEVEFHSELHVSHAISAEEMAHRIETVAEGADGLVLVAREHPAVNRAVQGVVARGVPVVCLTSDLPSSGRTAFVGSDQFASGSTAGWFCGRLMPRHPPGRVLFVGSVPFRCQLDREQGFRQVLRSEFPMLSIEEKVSSDESVEVVYDAIRRHIAMHGAPGAIYNVSGANLGIGRALEDEGLAGKVVFVGHELTANVRILLEKGVMDVTIGHDFDREIAGAVDCIAQARAGVQPASRLTPSLLYTRYNCL</sequence>
<protein>
    <submittedName>
        <fullName evidence="4">Substrate-binding domain-containing protein</fullName>
    </submittedName>
</protein>
<dbReference type="PANTHER" id="PTHR30036:SF7">
    <property type="entry name" value="ABC TRANSPORTER PERIPLASMIC-BINDING PROTEIN YPHF"/>
    <property type="match status" value="1"/>
</dbReference>
<evidence type="ECO:0000313" key="5">
    <source>
        <dbReference type="Proteomes" id="UP001193501"/>
    </source>
</evidence>
<dbReference type="SUPFAM" id="SSF53822">
    <property type="entry name" value="Periplasmic binding protein-like I"/>
    <property type="match status" value="1"/>
</dbReference>
<evidence type="ECO:0000313" key="4">
    <source>
        <dbReference type="EMBL" id="NBZ89325.1"/>
    </source>
</evidence>
<dbReference type="InterPro" id="IPR036388">
    <property type="entry name" value="WH-like_DNA-bd_sf"/>
</dbReference>
<dbReference type="AlphaFoldDB" id="A0AAE4YGI2"/>
<organism evidence="4 5">
    <name type="scientific">Stagnihabitans tardus</name>
    <dbReference type="NCBI Taxonomy" id="2699202"/>
    <lineage>
        <taxon>Bacteria</taxon>
        <taxon>Pseudomonadati</taxon>
        <taxon>Pseudomonadota</taxon>
        <taxon>Alphaproteobacteria</taxon>
        <taxon>Rhodobacterales</taxon>
        <taxon>Paracoccaceae</taxon>
        <taxon>Stagnihabitans</taxon>
    </lineage>
</organism>
<dbReference type="GO" id="GO:0030246">
    <property type="term" value="F:carbohydrate binding"/>
    <property type="evidence" value="ECO:0007669"/>
    <property type="project" value="TreeGrafter"/>
</dbReference>
<proteinExistence type="inferred from homology"/>
<dbReference type="GO" id="GO:0030288">
    <property type="term" value="C:outer membrane-bounded periplasmic space"/>
    <property type="evidence" value="ECO:0007669"/>
    <property type="project" value="TreeGrafter"/>
</dbReference>
<dbReference type="SUPFAM" id="SSF46689">
    <property type="entry name" value="Homeodomain-like"/>
    <property type="match status" value="1"/>
</dbReference>
<comment type="subcellular location">
    <subcellularLocation>
        <location evidence="1">Periplasm</location>
    </subcellularLocation>
</comment>
<keyword evidence="5" id="KW-1185">Reference proteome</keyword>
<dbReference type="Gene3D" id="1.10.10.10">
    <property type="entry name" value="Winged helix-like DNA-binding domain superfamily/Winged helix DNA-binding domain"/>
    <property type="match status" value="1"/>
</dbReference>
<evidence type="ECO:0000256" key="2">
    <source>
        <dbReference type="ARBA" id="ARBA00007639"/>
    </source>
</evidence>
<dbReference type="PROSITE" id="PS51071">
    <property type="entry name" value="HTH_RPIR"/>
    <property type="match status" value="1"/>
</dbReference>
<feature type="domain" description="HTH rpiR-type" evidence="3">
    <location>
        <begin position="8"/>
        <end position="84"/>
    </location>
</feature>
<evidence type="ECO:0000256" key="1">
    <source>
        <dbReference type="ARBA" id="ARBA00004418"/>
    </source>
</evidence>
<dbReference type="InterPro" id="IPR000281">
    <property type="entry name" value="HTH_RpiR"/>
</dbReference>
<dbReference type="InterPro" id="IPR009057">
    <property type="entry name" value="Homeodomain-like_sf"/>
</dbReference>
<dbReference type="Pfam" id="PF13407">
    <property type="entry name" value="Peripla_BP_4"/>
    <property type="match status" value="1"/>
</dbReference>